<keyword evidence="4" id="KW-0238">DNA-binding</keyword>
<dbReference type="GO" id="GO:0000981">
    <property type="term" value="F:DNA-binding transcription factor activity, RNA polymerase II-specific"/>
    <property type="evidence" value="ECO:0007669"/>
    <property type="project" value="InterPro"/>
</dbReference>
<dbReference type="PANTHER" id="PTHR31069:SF29">
    <property type="entry name" value="OLEATE-ACTIVATED TRANSCRIPTION FACTOR 1-RELATED"/>
    <property type="match status" value="1"/>
</dbReference>
<organism evidence="8 9">
    <name type="scientific">Lachancea lanzarotensis</name>
    <dbReference type="NCBI Taxonomy" id="1245769"/>
    <lineage>
        <taxon>Eukaryota</taxon>
        <taxon>Fungi</taxon>
        <taxon>Dikarya</taxon>
        <taxon>Ascomycota</taxon>
        <taxon>Saccharomycotina</taxon>
        <taxon>Saccharomycetes</taxon>
        <taxon>Saccharomycetales</taxon>
        <taxon>Saccharomycetaceae</taxon>
        <taxon>Lachancea</taxon>
    </lineage>
</organism>
<keyword evidence="2" id="KW-0862">Zinc</keyword>
<evidence type="ECO:0000256" key="1">
    <source>
        <dbReference type="ARBA" id="ARBA00022723"/>
    </source>
</evidence>
<dbReference type="CDD" id="cd00067">
    <property type="entry name" value="GAL4"/>
    <property type="match status" value="1"/>
</dbReference>
<dbReference type="PROSITE" id="PS00463">
    <property type="entry name" value="ZN2_CY6_FUNGAL_1"/>
    <property type="match status" value="1"/>
</dbReference>
<keyword evidence="6" id="KW-0539">Nucleus</keyword>
<evidence type="ECO:0000256" key="5">
    <source>
        <dbReference type="ARBA" id="ARBA00023163"/>
    </source>
</evidence>
<dbReference type="SUPFAM" id="SSF57701">
    <property type="entry name" value="Zn2/Cys6 DNA-binding domain"/>
    <property type="match status" value="1"/>
</dbReference>
<dbReference type="CDD" id="cd12148">
    <property type="entry name" value="fungal_TF_MHR"/>
    <property type="match status" value="1"/>
</dbReference>
<sequence length="845" mass="97381">MSKTDSNSPDSPISSSEYAEKNKTARLRLSLVCRHCRRRKIKCDRKQPTCGNCAKLHIDCIYDHKDQLERKKMVSKPSTLHEQLNELENKFDELRSTLKAGELENWNDDRNLRKHPVKVNFYEGLLPNCPDTVFKSDYKPFSDMGMIQRNARLNPFLKFVTRSFQPLNYAVKKILQSVGDIIEPHSDELESVAKILFLTPEVREILKKHTMNPADLNAETSEAIKRCLLEKGKATLETALSEPFDLEFYVSKTTRDELVQLVVAVLPSKSNIEQLVAYFMAEVYPLVPYINKTQLLESVAETIRYSNTGKVIGLNIGDHQDFSRKIGRIAIFLVLLRISYTAMTLVKIPFQGEISNQFLVLAQKCLAYLIALSHKTNEDILSCLIVMRWSLLYFPMDGDIMTGSITDMLATLIMNHSFKIGLYRDCIDSDADRNRDLPRRMLFHYRTKLWLGALILSRSDMYLRGNFPAVGTEYANMIRALENPENYEDDTEFQIHKILHKQLEVYSKASVLDKLSTQLREGVDVDEIYSKMRHLEYELQFRVPLPKAQNGGQHISVNTVLQSMNNALHFKINLIIRIYFLAIRASIVSDLEMQIVKKLGQYDHLRLRYREVTAECFEAALHLGRMLQDYMESAGDEEKKIVFRDHRYILDQLVQIGIFRVSYYLIGVILTVLRVKEGLYDFRWNNENKQILGAEVDYKVSVIDSIAASIFQYVQKLVHLGSHTLSDTYFTSFKQFLFLEYSMQVIQNEVNPNKPSRLKEALGETHVPAPIDYSPEDWIKFSDYVNKALGRDLSIPRFPSAEELLATSTVPDGSSEEFLNPMDLLGDDINIQNLLYGDYTWADFT</sequence>
<keyword evidence="1" id="KW-0479">Metal-binding</keyword>
<dbReference type="PROSITE" id="PS50048">
    <property type="entry name" value="ZN2_CY6_FUNGAL_2"/>
    <property type="match status" value="1"/>
</dbReference>
<dbReference type="STRING" id="1245769.A0A0C7NE81"/>
<evidence type="ECO:0000256" key="2">
    <source>
        <dbReference type="ARBA" id="ARBA00022833"/>
    </source>
</evidence>
<dbReference type="PANTHER" id="PTHR31069">
    <property type="entry name" value="OLEATE-ACTIVATED TRANSCRIPTION FACTOR 1-RELATED"/>
    <property type="match status" value="1"/>
</dbReference>
<feature type="domain" description="Zn(2)-C6 fungal-type" evidence="7">
    <location>
        <begin position="32"/>
        <end position="62"/>
    </location>
</feature>
<evidence type="ECO:0000313" key="8">
    <source>
        <dbReference type="EMBL" id="CEP63999.1"/>
    </source>
</evidence>
<evidence type="ECO:0000313" key="9">
    <source>
        <dbReference type="Proteomes" id="UP000054304"/>
    </source>
</evidence>
<keyword evidence="9" id="KW-1185">Reference proteome</keyword>
<dbReference type="InterPro" id="IPR036864">
    <property type="entry name" value="Zn2-C6_fun-type_DNA-bd_sf"/>
</dbReference>
<dbReference type="AlphaFoldDB" id="A0A0C7NE81"/>
<dbReference type="InterPro" id="IPR001138">
    <property type="entry name" value="Zn2Cys6_DnaBD"/>
</dbReference>
<protein>
    <submittedName>
        <fullName evidence="8">LALA0S09e07338g1_1</fullName>
    </submittedName>
</protein>
<evidence type="ECO:0000256" key="6">
    <source>
        <dbReference type="ARBA" id="ARBA00023242"/>
    </source>
</evidence>
<accession>A0A0C7NE81</accession>
<evidence type="ECO:0000256" key="4">
    <source>
        <dbReference type="ARBA" id="ARBA00023125"/>
    </source>
</evidence>
<name>A0A0C7NE81_9SACH</name>
<dbReference type="Pfam" id="PF00172">
    <property type="entry name" value="Zn_clus"/>
    <property type="match status" value="1"/>
</dbReference>
<dbReference type="GeneID" id="34687526"/>
<evidence type="ECO:0000259" key="7">
    <source>
        <dbReference type="PROSITE" id="PS50048"/>
    </source>
</evidence>
<dbReference type="SMART" id="SM00066">
    <property type="entry name" value="GAL4"/>
    <property type="match status" value="1"/>
</dbReference>
<evidence type="ECO:0000256" key="3">
    <source>
        <dbReference type="ARBA" id="ARBA00023015"/>
    </source>
</evidence>
<keyword evidence="5" id="KW-0804">Transcription</keyword>
<dbReference type="Proteomes" id="UP000054304">
    <property type="component" value="Unassembled WGS sequence"/>
</dbReference>
<dbReference type="InterPro" id="IPR050675">
    <property type="entry name" value="OAF3"/>
</dbReference>
<proteinExistence type="predicted"/>
<dbReference type="Gene3D" id="4.10.240.10">
    <property type="entry name" value="Zn(2)-C6 fungal-type DNA-binding domain"/>
    <property type="match status" value="1"/>
</dbReference>
<dbReference type="HOGENOM" id="CLU_008453_0_0_1"/>
<dbReference type="GO" id="GO:0000978">
    <property type="term" value="F:RNA polymerase II cis-regulatory region sequence-specific DNA binding"/>
    <property type="evidence" value="ECO:0007669"/>
    <property type="project" value="TreeGrafter"/>
</dbReference>
<dbReference type="RefSeq" id="XP_022630211.1">
    <property type="nucleotide sequence ID" value="XM_022770918.1"/>
</dbReference>
<dbReference type="GO" id="GO:0008270">
    <property type="term" value="F:zinc ion binding"/>
    <property type="evidence" value="ECO:0007669"/>
    <property type="project" value="InterPro"/>
</dbReference>
<keyword evidence="3" id="KW-0805">Transcription regulation</keyword>
<gene>
    <name evidence="8" type="ORF">LALA0_S09e07338g</name>
</gene>
<dbReference type="EMBL" id="LN736368">
    <property type="protein sequence ID" value="CEP63999.1"/>
    <property type="molecule type" value="Genomic_DNA"/>
</dbReference>
<reference evidence="8 9" key="1">
    <citation type="submission" date="2014-12" db="EMBL/GenBank/DDBJ databases">
        <authorList>
            <person name="Neuveglise Cecile"/>
        </authorList>
    </citation>
    <scope>NUCLEOTIDE SEQUENCE [LARGE SCALE GENOMIC DNA]</scope>
    <source>
        <strain evidence="8 9">CBS 12615</strain>
    </source>
</reference>
<dbReference type="OrthoDB" id="2943660at2759"/>
<dbReference type="GO" id="GO:0005634">
    <property type="term" value="C:nucleus"/>
    <property type="evidence" value="ECO:0007669"/>
    <property type="project" value="TreeGrafter"/>
</dbReference>
<dbReference type="GO" id="GO:0045944">
    <property type="term" value="P:positive regulation of transcription by RNA polymerase II"/>
    <property type="evidence" value="ECO:0007669"/>
    <property type="project" value="TreeGrafter"/>
</dbReference>